<reference evidence="3" key="1">
    <citation type="submission" date="2022-11" db="UniProtKB">
        <authorList>
            <consortium name="WormBaseParasite"/>
        </authorList>
    </citation>
    <scope>IDENTIFICATION</scope>
</reference>
<organism evidence="2 3">
    <name type="scientific">Panagrolaimus superbus</name>
    <dbReference type="NCBI Taxonomy" id="310955"/>
    <lineage>
        <taxon>Eukaryota</taxon>
        <taxon>Metazoa</taxon>
        <taxon>Ecdysozoa</taxon>
        <taxon>Nematoda</taxon>
        <taxon>Chromadorea</taxon>
        <taxon>Rhabditida</taxon>
        <taxon>Tylenchina</taxon>
        <taxon>Panagrolaimomorpha</taxon>
        <taxon>Panagrolaimoidea</taxon>
        <taxon>Panagrolaimidae</taxon>
        <taxon>Panagrolaimus</taxon>
    </lineage>
</organism>
<proteinExistence type="predicted"/>
<name>A0A914YLW4_9BILA</name>
<feature type="domain" description="U3 small nucleolar RNA-associated protein 20 N-terminal" evidence="1">
    <location>
        <begin position="3"/>
        <end position="130"/>
    </location>
</feature>
<dbReference type="GO" id="GO:0032040">
    <property type="term" value="C:small-subunit processome"/>
    <property type="evidence" value="ECO:0007669"/>
    <property type="project" value="TreeGrafter"/>
</dbReference>
<evidence type="ECO:0000259" key="1">
    <source>
        <dbReference type="Pfam" id="PF07539"/>
    </source>
</evidence>
<sequence>MFLLSEFVEDSEVGEHFASTLLSYIENDRIKNEEKITAVLQTISSLVGFVKEPKSYLRRIPRLITSINYRASREALISIVSALSKHSKLSAEKSFIENLKILEDLEAWDKKKLNEPDQERRHQALADLDRVRAL</sequence>
<dbReference type="InterPro" id="IPR052575">
    <property type="entry name" value="SSU_processome_comp_20"/>
</dbReference>
<dbReference type="InterPro" id="IPR011430">
    <property type="entry name" value="UTP20_N"/>
</dbReference>
<dbReference type="AlphaFoldDB" id="A0A914YLW4"/>
<evidence type="ECO:0000313" key="3">
    <source>
        <dbReference type="WBParaSite" id="PSU_v2.g20558.t1"/>
    </source>
</evidence>
<keyword evidence="2" id="KW-1185">Reference proteome</keyword>
<dbReference type="Proteomes" id="UP000887577">
    <property type="component" value="Unplaced"/>
</dbReference>
<dbReference type="GO" id="GO:0030686">
    <property type="term" value="C:90S preribosome"/>
    <property type="evidence" value="ECO:0007669"/>
    <property type="project" value="TreeGrafter"/>
</dbReference>
<accession>A0A914YLW4</accession>
<dbReference type="PANTHER" id="PTHR17695:SF11">
    <property type="entry name" value="SMALL SUBUNIT PROCESSOME COMPONENT 20 HOMOLOG"/>
    <property type="match status" value="1"/>
</dbReference>
<dbReference type="Pfam" id="PF07539">
    <property type="entry name" value="UTP20_N"/>
    <property type="match status" value="1"/>
</dbReference>
<dbReference type="PANTHER" id="PTHR17695">
    <property type="entry name" value="SMALL SUBUNIT PROCESSOME COMPONENT 20 HOMOLOG"/>
    <property type="match status" value="1"/>
</dbReference>
<dbReference type="WBParaSite" id="PSU_v2.g20558.t1">
    <property type="protein sequence ID" value="PSU_v2.g20558.t1"/>
    <property type="gene ID" value="PSU_v2.g20558"/>
</dbReference>
<protein>
    <submittedName>
        <fullName evidence="3">U3 small nucleolar RNA-associated protein 20 N-terminal domain-containing protein</fullName>
    </submittedName>
</protein>
<evidence type="ECO:0000313" key="2">
    <source>
        <dbReference type="Proteomes" id="UP000887577"/>
    </source>
</evidence>